<organism evidence="1 2">
    <name type="scientific">Mediterraneibacter gnavus</name>
    <name type="common">Ruminococcus gnavus</name>
    <dbReference type="NCBI Taxonomy" id="33038"/>
    <lineage>
        <taxon>Bacteria</taxon>
        <taxon>Bacillati</taxon>
        <taxon>Bacillota</taxon>
        <taxon>Clostridia</taxon>
        <taxon>Lachnospirales</taxon>
        <taxon>Lachnospiraceae</taxon>
        <taxon>Mediterraneibacter</taxon>
    </lineage>
</organism>
<dbReference type="GeneID" id="57969482"/>
<sequence>MSMDLNFWKYKEDTAHDHSTVYQTACCDGEVMEVLEVLPIDEILKKVADSFSDWNIQGGGKDFEKEGHGAFQVFTTSQIVRFDCYGMQEADMNALMDILLDFGCPLYDPQISTRFDSWTDR</sequence>
<evidence type="ECO:0000313" key="2">
    <source>
        <dbReference type="Proteomes" id="UP000285610"/>
    </source>
</evidence>
<dbReference type="Proteomes" id="UP000285610">
    <property type="component" value="Unassembled WGS sequence"/>
</dbReference>
<proteinExistence type="predicted"/>
<dbReference type="EMBL" id="QRQE01000020">
    <property type="protein sequence ID" value="RHM75865.1"/>
    <property type="molecule type" value="Genomic_DNA"/>
</dbReference>
<gene>
    <name evidence="1" type="ORF">DWZ50_09110</name>
</gene>
<dbReference type="AlphaFoldDB" id="A0A415S9F4"/>
<comment type="caution">
    <text evidence="1">The sequence shown here is derived from an EMBL/GenBank/DDBJ whole genome shotgun (WGS) entry which is preliminary data.</text>
</comment>
<protein>
    <submittedName>
        <fullName evidence="1">Uncharacterized protein</fullName>
    </submittedName>
</protein>
<evidence type="ECO:0000313" key="1">
    <source>
        <dbReference type="EMBL" id="RHM75865.1"/>
    </source>
</evidence>
<dbReference type="RefSeq" id="WP_008398421.1">
    <property type="nucleotide sequence ID" value="NZ_JBCPGC010000052.1"/>
</dbReference>
<accession>A0A415S9F4</accession>
<name>A0A415S9F4_MEDGN</name>
<reference evidence="1 2" key="1">
    <citation type="submission" date="2018-08" db="EMBL/GenBank/DDBJ databases">
        <title>A genome reference for cultivated species of the human gut microbiota.</title>
        <authorList>
            <person name="Zou Y."/>
            <person name="Xue W."/>
            <person name="Luo G."/>
        </authorList>
    </citation>
    <scope>NUCLEOTIDE SEQUENCE [LARGE SCALE GENOMIC DNA]</scope>
    <source>
        <strain evidence="1 2">AF33-12</strain>
    </source>
</reference>